<comment type="caution">
    <text evidence="3">The sequence shown here is derived from an EMBL/GenBank/DDBJ whole genome shotgun (WGS) entry which is preliminary data.</text>
</comment>
<feature type="repeat" description="PPR" evidence="1">
    <location>
        <begin position="894"/>
        <end position="928"/>
    </location>
</feature>
<dbReference type="PANTHER" id="PTHR47934:SF6">
    <property type="entry name" value="MITOCHONDRIAL GROUP I INTRON SPLICING FACTOR CCM1-RELATED"/>
    <property type="match status" value="1"/>
</dbReference>
<protein>
    <recommendedName>
        <fullName evidence="5">Pentacotripeptide-repeat region of PRORP domain-containing protein</fullName>
    </recommendedName>
</protein>
<dbReference type="InterPro" id="IPR051114">
    <property type="entry name" value="Mito_RNA_Proc_CCM1"/>
</dbReference>
<dbReference type="GO" id="GO:0003729">
    <property type="term" value="F:mRNA binding"/>
    <property type="evidence" value="ECO:0007669"/>
    <property type="project" value="TreeGrafter"/>
</dbReference>
<dbReference type="PANTHER" id="PTHR47934">
    <property type="entry name" value="PENTATRICOPEPTIDE REPEAT-CONTAINING PROTEIN PET309, MITOCHONDRIAL"/>
    <property type="match status" value="1"/>
</dbReference>
<accession>A0A9W7XI89</accession>
<dbReference type="InterPro" id="IPR011990">
    <property type="entry name" value="TPR-like_helical_dom_sf"/>
</dbReference>
<feature type="compositionally biased region" description="Basic and acidic residues" evidence="2">
    <location>
        <begin position="19"/>
        <end position="32"/>
    </location>
</feature>
<dbReference type="PROSITE" id="PS51375">
    <property type="entry name" value="PPR"/>
    <property type="match status" value="1"/>
</dbReference>
<feature type="region of interest" description="Disordered" evidence="2">
    <location>
        <begin position="648"/>
        <end position="675"/>
    </location>
</feature>
<dbReference type="GO" id="GO:0007005">
    <property type="term" value="P:mitochondrion organization"/>
    <property type="evidence" value="ECO:0007669"/>
    <property type="project" value="TreeGrafter"/>
</dbReference>
<dbReference type="NCBIfam" id="TIGR00756">
    <property type="entry name" value="PPR"/>
    <property type="match status" value="2"/>
</dbReference>
<feature type="region of interest" description="Disordered" evidence="2">
    <location>
        <begin position="1"/>
        <end position="32"/>
    </location>
</feature>
<evidence type="ECO:0000313" key="3">
    <source>
        <dbReference type="EMBL" id="KAJ1643307.1"/>
    </source>
</evidence>
<dbReference type="InterPro" id="IPR002885">
    <property type="entry name" value="PPR_rpt"/>
</dbReference>
<keyword evidence="4" id="KW-1185">Reference proteome</keyword>
<dbReference type="Pfam" id="PF13812">
    <property type="entry name" value="PPR_3"/>
    <property type="match status" value="2"/>
</dbReference>
<evidence type="ECO:0000313" key="4">
    <source>
        <dbReference type="Proteomes" id="UP001145021"/>
    </source>
</evidence>
<evidence type="ECO:0008006" key="5">
    <source>
        <dbReference type="Google" id="ProtNLM"/>
    </source>
</evidence>
<sequence>MRRWPSPRQTLQSAYYSSRNDRTNNDEDSDEKKRKAAILEKILMRGYSPYLTKFFQLLPADEQSMLRSFSDSLGHKSVNGRYIFQQYQNLKKRGLNMYLTNLAMQRLMGQVSADIINLSENPEDSVSNTVLNLIGDYDAIGYKPGASEYTSLVRALSREIGRESEALQLLDDIVASSEIDSFISLYRKRAGRSSLIHDRVLTDAEIERIERSLLEAERSHDQTQQSGAQLGDDTSDVSESDESDAAAAAAAASIAATAAELQGGTNFSRVRQLVLERRRQRQRDNANDSRSSLFVVSRQLYHAAMRGFAQIYHVRGVLEVLTRMLENAACVPFRLARHLMPNKETWDIVGEVLVRQRDRPTFVKTWINFISRGARPPLEFSQKLVQMLVRQSCLEQAIWVMRISRSLPDVGNQLPASPHAKNHVPWDLRVQIMYVASALEAATSFDSITMTRKDALRQGKAAAQLPLIAPPDLDMHTHLIGGAVREKNDRLAEHLFRELVDAGIAPDGTTYGHLAAMYADRDQIGRVFVIVRGMLVRRYQLLAAESFDRELGAATPAAQKAFKSRALRHVQKLQSDVECIAPLLQLYVQANRESEALMLLKSWNRIYRDYVPAEKLALALLRVYNQPGDSQVVGGLLHRVINKLKDSSSEQKLEHDRPELESESGTRSEERTSSAQAMSVYAETIKTHLRAHNLLGVVDVLREIEERGFRPSYFVWELAMRGFLREQALDLFDVTHAYLRDKLSMPLSLPLYAMWMRTLRNHGDVAGIQAAFDELLEFGQNPTQQHYLYLVQTYAYNGWIDRAISIVDSLRKPQSILRPGLNLNIAVIEAHVASNNMERAETELRYLLDTTPLPRSSIPARPFNYLIIGHLYSGNGRKAMSAYEDMIRLGVKPDVYTFAILMQSYALAKDLENCMRVFNEMIRIGIVPDLVVYTILICAFGAVRKVGSAELVFSQVAEEQSVQRQQKQQKSLDKMLSLESDSGLDIYTNDPGGIDNWSDFLDSALDSRDDAVAERMRSQSFFNLDPVIYIAMLKVYCRAQKPMRALATWDRLLKNFPVVRWDPRKGGMSSKTLSFTAQFHLPAWTLLLQTARHSIGVSRALAEPSAMVNYFFMPLYPAHVALVVSRRKGVKDYIQGRLASDDKNDDLMRSCLDNMQMRARLVRTIELELDKRTAADHGFCSRKRHAHSMPELDSEETFADFEYWTNLGISGNVSKNPSLAAVPDTKKQTPYQESNFDLFDSEGNFVSESAQGIASIISHRWQSLENAGFKFNNIHVAIYIPCMLLGRQYAELSRFLSLVEPKPDRDDQPSSENSSYRYYNIEIPLYVTALMTRQIKVLQQLLFADRDRRILLDTLLKRDPKLYQSYRAETKLPIKNIRRSEDEMQVMRERRAIHLEREIAWASELAMLRDVALMWRKHVNNDSEMSLIDRAVNTANNALI</sequence>
<evidence type="ECO:0000256" key="1">
    <source>
        <dbReference type="PROSITE-ProRule" id="PRU00708"/>
    </source>
</evidence>
<feature type="compositionally biased region" description="Acidic residues" evidence="2">
    <location>
        <begin position="233"/>
        <end position="243"/>
    </location>
</feature>
<dbReference type="GO" id="GO:0006396">
    <property type="term" value="P:RNA processing"/>
    <property type="evidence" value="ECO:0007669"/>
    <property type="project" value="TreeGrafter"/>
</dbReference>
<dbReference type="Proteomes" id="UP001145021">
    <property type="component" value="Unassembled WGS sequence"/>
</dbReference>
<dbReference type="Gene3D" id="1.25.40.10">
    <property type="entry name" value="Tetratricopeptide repeat domain"/>
    <property type="match status" value="3"/>
</dbReference>
<reference evidence="3" key="1">
    <citation type="submission" date="2022-07" db="EMBL/GenBank/DDBJ databases">
        <title>Phylogenomic reconstructions and comparative analyses of Kickxellomycotina fungi.</title>
        <authorList>
            <person name="Reynolds N.K."/>
            <person name="Stajich J.E."/>
            <person name="Barry K."/>
            <person name="Grigoriev I.V."/>
            <person name="Crous P."/>
            <person name="Smith M.E."/>
        </authorList>
    </citation>
    <scope>NUCLEOTIDE SEQUENCE</scope>
    <source>
        <strain evidence="3">NBRC 105413</strain>
    </source>
</reference>
<feature type="compositionally biased region" description="Basic and acidic residues" evidence="2">
    <location>
        <begin position="648"/>
        <end position="672"/>
    </location>
</feature>
<proteinExistence type="predicted"/>
<feature type="compositionally biased region" description="Polar residues" evidence="2">
    <location>
        <begin position="7"/>
        <end position="18"/>
    </location>
</feature>
<dbReference type="GO" id="GO:0005739">
    <property type="term" value="C:mitochondrion"/>
    <property type="evidence" value="ECO:0007669"/>
    <property type="project" value="TreeGrafter"/>
</dbReference>
<evidence type="ECO:0000256" key="2">
    <source>
        <dbReference type="SAM" id="MobiDB-lite"/>
    </source>
</evidence>
<feature type="region of interest" description="Disordered" evidence="2">
    <location>
        <begin position="215"/>
        <end position="243"/>
    </location>
</feature>
<dbReference type="EMBL" id="JANBOH010000270">
    <property type="protein sequence ID" value="KAJ1643307.1"/>
    <property type="molecule type" value="Genomic_DNA"/>
</dbReference>
<organism evidence="3 4">
    <name type="scientific">Coemansia asiatica</name>
    <dbReference type="NCBI Taxonomy" id="1052880"/>
    <lineage>
        <taxon>Eukaryota</taxon>
        <taxon>Fungi</taxon>
        <taxon>Fungi incertae sedis</taxon>
        <taxon>Zoopagomycota</taxon>
        <taxon>Kickxellomycotina</taxon>
        <taxon>Kickxellomycetes</taxon>
        <taxon>Kickxellales</taxon>
        <taxon>Kickxellaceae</taxon>
        <taxon>Coemansia</taxon>
    </lineage>
</organism>
<name>A0A9W7XI89_9FUNG</name>
<gene>
    <name evidence="3" type="ORF">LPJ64_004909</name>
</gene>